<dbReference type="AlphaFoldDB" id="A0A0K2UZR0"/>
<name>A0A0K2UZR0_LEPSM</name>
<feature type="non-terminal residue" evidence="1">
    <location>
        <position position="1"/>
    </location>
</feature>
<reference evidence="1" key="1">
    <citation type="submission" date="2014-05" db="EMBL/GenBank/DDBJ databases">
        <authorList>
            <person name="Chronopoulou M."/>
        </authorList>
    </citation>
    <scope>NUCLEOTIDE SEQUENCE</scope>
    <source>
        <tissue evidence="1">Whole organism</tissue>
    </source>
</reference>
<organism evidence="1">
    <name type="scientific">Lepeophtheirus salmonis</name>
    <name type="common">Salmon louse</name>
    <name type="synonym">Caligus salmonis</name>
    <dbReference type="NCBI Taxonomy" id="72036"/>
    <lineage>
        <taxon>Eukaryota</taxon>
        <taxon>Metazoa</taxon>
        <taxon>Ecdysozoa</taxon>
        <taxon>Arthropoda</taxon>
        <taxon>Crustacea</taxon>
        <taxon>Multicrustacea</taxon>
        <taxon>Hexanauplia</taxon>
        <taxon>Copepoda</taxon>
        <taxon>Siphonostomatoida</taxon>
        <taxon>Caligidae</taxon>
        <taxon>Lepeophtheirus</taxon>
    </lineage>
</organism>
<proteinExistence type="predicted"/>
<accession>A0A0K2UZR0</accession>
<evidence type="ECO:0000313" key="1">
    <source>
        <dbReference type="EMBL" id="CDW43216.1"/>
    </source>
</evidence>
<sequence>ALYKVIIHHFPVISDWADTAFRISIEWSTYSSSPVAIGKIWFLTPSIISWTLEIIYSISRFCSYFEDVATSQSEGQSSWPYFSRIIQSTIFTTGSTFEQK</sequence>
<protein>
    <submittedName>
        <fullName evidence="1">Uncharacterized protein</fullName>
    </submittedName>
</protein>
<dbReference type="EMBL" id="HACA01025855">
    <property type="protein sequence ID" value="CDW43216.1"/>
    <property type="molecule type" value="Transcribed_RNA"/>
</dbReference>